<dbReference type="PROSITE" id="PS00028">
    <property type="entry name" value="ZINC_FINGER_C2H2_1"/>
    <property type="match status" value="1"/>
</dbReference>
<dbReference type="EMBL" id="KL198016">
    <property type="protein sequence ID" value="KDQ21930.1"/>
    <property type="molecule type" value="Genomic_DNA"/>
</dbReference>
<feature type="compositionally biased region" description="Low complexity" evidence="2">
    <location>
        <begin position="97"/>
        <end position="109"/>
    </location>
</feature>
<accession>A0A067N4P6</accession>
<reference evidence="5" key="1">
    <citation type="journal article" date="2014" name="Proc. Natl. Acad. Sci. U.S.A.">
        <title>Extensive sampling of basidiomycete genomes demonstrates inadequacy of the white-rot/brown-rot paradigm for wood decay fungi.</title>
        <authorList>
            <person name="Riley R."/>
            <person name="Salamov A.A."/>
            <person name="Brown D.W."/>
            <person name="Nagy L.G."/>
            <person name="Floudas D."/>
            <person name="Held B.W."/>
            <person name="Levasseur A."/>
            <person name="Lombard V."/>
            <person name="Morin E."/>
            <person name="Otillar R."/>
            <person name="Lindquist E.A."/>
            <person name="Sun H."/>
            <person name="LaButti K.M."/>
            <person name="Schmutz J."/>
            <person name="Jabbour D."/>
            <person name="Luo H."/>
            <person name="Baker S.E."/>
            <person name="Pisabarro A.G."/>
            <person name="Walton J.D."/>
            <person name="Blanchette R.A."/>
            <person name="Henrissat B."/>
            <person name="Martin F."/>
            <person name="Cullen D."/>
            <person name="Hibbett D.S."/>
            <person name="Grigoriev I.V."/>
        </authorList>
    </citation>
    <scope>NUCLEOTIDE SEQUENCE [LARGE SCALE GENOMIC DNA]</scope>
    <source>
        <strain evidence="5">FD-172 SS1</strain>
    </source>
</reference>
<dbReference type="InterPro" id="IPR013087">
    <property type="entry name" value="Znf_C2H2_type"/>
</dbReference>
<evidence type="ECO:0000313" key="4">
    <source>
        <dbReference type="EMBL" id="KDQ21930.1"/>
    </source>
</evidence>
<dbReference type="GO" id="GO:0008270">
    <property type="term" value="F:zinc ion binding"/>
    <property type="evidence" value="ECO:0007669"/>
    <property type="project" value="UniProtKB-KW"/>
</dbReference>
<gene>
    <name evidence="4" type="ORF">BOTBODRAFT_183140</name>
</gene>
<feature type="domain" description="C2H2-type" evidence="3">
    <location>
        <begin position="33"/>
        <end position="63"/>
    </location>
</feature>
<dbReference type="HOGENOM" id="CLU_1970165_0_0_1"/>
<dbReference type="InParanoid" id="A0A067N4P6"/>
<dbReference type="AlphaFoldDB" id="A0A067N4P6"/>
<feature type="region of interest" description="Disordered" evidence="2">
    <location>
        <begin position="46"/>
        <end position="83"/>
    </location>
</feature>
<keyword evidence="1" id="KW-0479">Metal-binding</keyword>
<dbReference type="Proteomes" id="UP000027195">
    <property type="component" value="Unassembled WGS sequence"/>
</dbReference>
<evidence type="ECO:0000259" key="3">
    <source>
        <dbReference type="PROSITE" id="PS50157"/>
    </source>
</evidence>
<feature type="region of interest" description="Disordered" evidence="2">
    <location>
        <begin position="95"/>
        <end position="114"/>
    </location>
</feature>
<sequence>MPHIYSLNIPVRKFSGATQSPYDPAENMSPGSWKCQYVGCHQTFSRATARRRHHAEKHSGAQTSPATGPMKDLSPEGGSHKKVVHWSDAAPEVYYFSSPGEAPESPPSSDNEDVIMFTSEDLLDAGF</sequence>
<evidence type="ECO:0000256" key="1">
    <source>
        <dbReference type="PROSITE-ProRule" id="PRU00042"/>
    </source>
</evidence>
<keyword evidence="1" id="KW-0862">Zinc</keyword>
<name>A0A067N4P6_BOTB1</name>
<keyword evidence="5" id="KW-1185">Reference proteome</keyword>
<dbReference type="PROSITE" id="PS50157">
    <property type="entry name" value="ZINC_FINGER_C2H2_2"/>
    <property type="match status" value="1"/>
</dbReference>
<protein>
    <recommendedName>
        <fullName evidence="3">C2H2-type domain-containing protein</fullName>
    </recommendedName>
</protein>
<keyword evidence="1" id="KW-0863">Zinc-finger</keyword>
<evidence type="ECO:0000256" key="2">
    <source>
        <dbReference type="SAM" id="MobiDB-lite"/>
    </source>
</evidence>
<organism evidence="4 5">
    <name type="scientific">Botryobasidium botryosum (strain FD-172 SS1)</name>
    <dbReference type="NCBI Taxonomy" id="930990"/>
    <lineage>
        <taxon>Eukaryota</taxon>
        <taxon>Fungi</taxon>
        <taxon>Dikarya</taxon>
        <taxon>Basidiomycota</taxon>
        <taxon>Agaricomycotina</taxon>
        <taxon>Agaricomycetes</taxon>
        <taxon>Cantharellales</taxon>
        <taxon>Botryobasidiaceae</taxon>
        <taxon>Botryobasidium</taxon>
    </lineage>
</organism>
<evidence type="ECO:0000313" key="5">
    <source>
        <dbReference type="Proteomes" id="UP000027195"/>
    </source>
</evidence>
<proteinExistence type="predicted"/>